<dbReference type="AlphaFoldDB" id="G3ATG9"/>
<dbReference type="PIRSF" id="PIRSF000097">
    <property type="entry name" value="AKR"/>
    <property type="match status" value="1"/>
</dbReference>
<dbReference type="FunCoup" id="G3ATG9">
    <property type="interactions" value="161"/>
</dbReference>
<evidence type="ECO:0000259" key="5">
    <source>
        <dbReference type="Pfam" id="PF00248"/>
    </source>
</evidence>
<dbReference type="InterPro" id="IPR020471">
    <property type="entry name" value="AKR"/>
</dbReference>
<accession>G3ATG9</accession>
<dbReference type="Proteomes" id="UP000000709">
    <property type="component" value="Unassembled WGS sequence"/>
</dbReference>
<dbReference type="Pfam" id="PF00248">
    <property type="entry name" value="Aldo_ket_red"/>
    <property type="match status" value="1"/>
</dbReference>
<dbReference type="GeneID" id="18871631"/>
<dbReference type="OMA" id="RRCAISM"/>
<reference evidence="6 7" key="1">
    <citation type="journal article" date="2011" name="Proc. Natl. Acad. Sci. U.S.A.">
        <title>Comparative genomics of xylose-fermenting fungi for enhanced biofuel production.</title>
        <authorList>
            <person name="Wohlbach D.J."/>
            <person name="Kuo A."/>
            <person name="Sato T.K."/>
            <person name="Potts K.M."/>
            <person name="Salamov A.A."/>
            <person name="LaButti K.M."/>
            <person name="Sun H."/>
            <person name="Clum A."/>
            <person name="Pangilinan J.L."/>
            <person name="Lindquist E.A."/>
            <person name="Lucas S."/>
            <person name="Lapidus A."/>
            <person name="Jin M."/>
            <person name="Gunawan C."/>
            <person name="Balan V."/>
            <person name="Dale B.E."/>
            <person name="Jeffries T.W."/>
            <person name="Zinkel R."/>
            <person name="Barry K.W."/>
            <person name="Grigoriev I.V."/>
            <person name="Gasch A.P."/>
        </authorList>
    </citation>
    <scope>NUCLEOTIDE SEQUENCE [LARGE SCALE GENOMIC DNA]</scope>
    <source>
        <strain evidence="7">NRRL Y-27907 / 11-Y1</strain>
    </source>
</reference>
<name>G3ATG9_SPAPN</name>
<dbReference type="InterPro" id="IPR023210">
    <property type="entry name" value="NADP_OxRdtase_dom"/>
</dbReference>
<dbReference type="RefSeq" id="XP_007376965.1">
    <property type="nucleotide sequence ID" value="XM_007376903.1"/>
</dbReference>
<evidence type="ECO:0000256" key="3">
    <source>
        <dbReference type="PIRSR" id="PIRSR000097-2"/>
    </source>
</evidence>
<dbReference type="Gene3D" id="3.20.20.100">
    <property type="entry name" value="NADP-dependent oxidoreductase domain"/>
    <property type="match status" value="1"/>
</dbReference>
<keyword evidence="7" id="KW-1185">Reference proteome</keyword>
<dbReference type="eggNOG" id="KOG1577">
    <property type="taxonomic scope" value="Eukaryota"/>
</dbReference>
<dbReference type="SUPFAM" id="SSF51430">
    <property type="entry name" value="NAD(P)-linked oxidoreductase"/>
    <property type="match status" value="1"/>
</dbReference>
<dbReference type="PROSITE" id="PS00798">
    <property type="entry name" value="ALDOKETO_REDUCTASE_1"/>
    <property type="match status" value="1"/>
</dbReference>
<dbReference type="InterPro" id="IPR036812">
    <property type="entry name" value="NAD(P)_OxRdtase_dom_sf"/>
</dbReference>
<evidence type="ECO:0000313" key="7">
    <source>
        <dbReference type="Proteomes" id="UP000000709"/>
    </source>
</evidence>
<dbReference type="EMBL" id="GL996504">
    <property type="protein sequence ID" value="EGW30932.1"/>
    <property type="molecule type" value="Genomic_DNA"/>
</dbReference>
<evidence type="ECO:0000256" key="2">
    <source>
        <dbReference type="PIRSR" id="PIRSR000097-1"/>
    </source>
</evidence>
<dbReference type="PRINTS" id="PR00069">
    <property type="entry name" value="ALDKETRDTASE"/>
</dbReference>
<sequence>MTEQLDVATSVKLQLSNGRTIPALGLGTIPPDDNPGSVKDQVIAAVKEGYRHIDTAWYYGSEKYIGEALKELFDEGVVKREDLFITTKVWPSFWHSPEKSLDISLKDLGIDYVDLFLQHWPIALHGNDNGQPTTPKNADGSLVYDDDPVNGTKYIETYHKMEDILDNNLKVKSIGVSNFSIHKLEQFLPEVRSYKPVVNQIELHPQLPQQDLVDYCESRGIVIVAYSPLGGNGAPVLEIPLINELAKKYMVTPNEIAEAYHILNNRGVISRSANLSRIKTITRLPRLTEEELKQLYQVGVEDPKRYNCSSYGYGIGFRWWDGHSLCNL</sequence>
<dbReference type="OrthoDB" id="416253at2759"/>
<proteinExistence type="predicted"/>
<dbReference type="GO" id="GO:0016616">
    <property type="term" value="F:oxidoreductase activity, acting on the CH-OH group of donors, NAD or NADP as acceptor"/>
    <property type="evidence" value="ECO:0007669"/>
    <property type="project" value="UniProtKB-ARBA"/>
</dbReference>
<evidence type="ECO:0000256" key="4">
    <source>
        <dbReference type="PIRSR" id="PIRSR000097-3"/>
    </source>
</evidence>
<evidence type="ECO:0000256" key="1">
    <source>
        <dbReference type="ARBA" id="ARBA00023002"/>
    </source>
</evidence>
<dbReference type="InterPro" id="IPR018170">
    <property type="entry name" value="Aldo/ket_reductase_CS"/>
</dbReference>
<feature type="site" description="Lowers pKa of active site Tyr" evidence="4">
    <location>
        <position position="88"/>
    </location>
</feature>
<gene>
    <name evidence="6" type="ORF">SPAPADRAFT_52122</name>
</gene>
<evidence type="ECO:0000313" key="6">
    <source>
        <dbReference type="EMBL" id="EGW30932.1"/>
    </source>
</evidence>
<dbReference type="InParanoid" id="G3ATG9"/>
<keyword evidence="1" id="KW-0560">Oxidoreductase</keyword>
<protein>
    <recommendedName>
        <fullName evidence="5">NADP-dependent oxidoreductase domain-containing protein</fullName>
    </recommendedName>
</protein>
<organism evidence="7">
    <name type="scientific">Spathaspora passalidarum (strain NRRL Y-27907 / 11-Y1)</name>
    <dbReference type="NCBI Taxonomy" id="619300"/>
    <lineage>
        <taxon>Eukaryota</taxon>
        <taxon>Fungi</taxon>
        <taxon>Dikarya</taxon>
        <taxon>Ascomycota</taxon>
        <taxon>Saccharomycotina</taxon>
        <taxon>Pichiomycetes</taxon>
        <taxon>Debaryomycetaceae</taxon>
        <taxon>Spathaspora</taxon>
    </lineage>
</organism>
<feature type="domain" description="NADP-dependent oxidoreductase" evidence="5">
    <location>
        <begin position="25"/>
        <end position="296"/>
    </location>
</feature>
<dbReference type="HOGENOM" id="CLU_023205_0_0_1"/>
<dbReference type="KEGG" id="spaa:SPAPADRAFT_52122"/>
<feature type="active site" description="Proton donor" evidence="2">
    <location>
        <position position="59"/>
    </location>
</feature>
<feature type="binding site" evidence="3">
    <location>
        <position position="119"/>
    </location>
    <ligand>
        <name>substrate</name>
    </ligand>
</feature>
<dbReference type="PANTHER" id="PTHR11732">
    <property type="entry name" value="ALDO/KETO REDUCTASE"/>
    <property type="match status" value="1"/>
</dbReference>